<feature type="domain" description="Translation initiation factor beta propellor-like" evidence="8">
    <location>
        <begin position="254"/>
        <end position="444"/>
    </location>
</feature>
<evidence type="ECO:0000256" key="7">
    <source>
        <dbReference type="ARBA" id="ARBA00022917"/>
    </source>
</evidence>
<dbReference type="AlphaFoldDB" id="A0AAD9LGW4"/>
<evidence type="ECO:0000256" key="5">
    <source>
        <dbReference type="ARBA" id="ARBA00022737"/>
    </source>
</evidence>
<keyword evidence="3" id="KW-0396">Initiation factor</keyword>
<dbReference type="SUPFAM" id="SSF82171">
    <property type="entry name" value="DPP6 N-terminal domain-like"/>
    <property type="match status" value="1"/>
</dbReference>
<evidence type="ECO:0000256" key="2">
    <source>
        <dbReference type="ARBA" id="ARBA00013819"/>
    </source>
</evidence>
<dbReference type="GO" id="GO:0003729">
    <property type="term" value="F:mRNA binding"/>
    <property type="evidence" value="ECO:0007669"/>
    <property type="project" value="TreeGrafter"/>
</dbReference>
<accession>A0AAD9LGW4</accession>
<dbReference type="Gene3D" id="2.130.10.10">
    <property type="entry name" value="YVTN repeat-like/Quinoprotein amine dehydrogenase"/>
    <property type="match status" value="1"/>
</dbReference>
<evidence type="ECO:0000256" key="1">
    <source>
        <dbReference type="ARBA" id="ARBA00009573"/>
    </source>
</evidence>
<evidence type="ECO:0000256" key="4">
    <source>
        <dbReference type="ARBA" id="ARBA00022574"/>
    </source>
</evidence>
<dbReference type="InterPro" id="IPR013979">
    <property type="entry name" value="TIF_beta_prop-like"/>
</dbReference>
<evidence type="ECO:0000259" key="8">
    <source>
        <dbReference type="Pfam" id="PF08662"/>
    </source>
</evidence>
<dbReference type="InterPro" id="IPR011387">
    <property type="entry name" value="TIF2A"/>
</dbReference>
<dbReference type="Proteomes" id="UP001195914">
    <property type="component" value="Unassembled WGS sequence"/>
</dbReference>
<keyword evidence="10" id="KW-1185">Reference proteome</keyword>
<dbReference type="GO" id="GO:0022627">
    <property type="term" value="C:cytosolic small ribosomal subunit"/>
    <property type="evidence" value="ECO:0007669"/>
    <property type="project" value="TreeGrafter"/>
</dbReference>
<keyword evidence="6" id="KW-0810">Translation regulation</keyword>
<organism evidence="9 10">
    <name type="scientific">Babesia divergens</name>
    <dbReference type="NCBI Taxonomy" id="32595"/>
    <lineage>
        <taxon>Eukaryota</taxon>
        <taxon>Sar</taxon>
        <taxon>Alveolata</taxon>
        <taxon>Apicomplexa</taxon>
        <taxon>Aconoidasida</taxon>
        <taxon>Piroplasmida</taxon>
        <taxon>Babesiidae</taxon>
        <taxon>Babesia</taxon>
    </lineage>
</organism>
<dbReference type="GO" id="GO:0006417">
    <property type="term" value="P:regulation of translation"/>
    <property type="evidence" value="ECO:0007669"/>
    <property type="project" value="UniProtKB-KW"/>
</dbReference>
<comment type="similarity">
    <text evidence="1">Belongs to the WD repeat EIF2A family.</text>
</comment>
<evidence type="ECO:0000313" key="10">
    <source>
        <dbReference type="Proteomes" id="UP001195914"/>
    </source>
</evidence>
<evidence type="ECO:0000256" key="3">
    <source>
        <dbReference type="ARBA" id="ARBA00022540"/>
    </source>
</evidence>
<dbReference type="InterPro" id="IPR015943">
    <property type="entry name" value="WD40/YVTN_repeat-like_dom_sf"/>
</dbReference>
<keyword evidence="5" id="KW-0677">Repeat</keyword>
<protein>
    <recommendedName>
        <fullName evidence="2">Eukaryotic translation initiation factor 2A</fullName>
    </recommendedName>
</protein>
<comment type="caution">
    <text evidence="9">The sequence shown here is derived from an EMBL/GenBank/DDBJ whole genome shotgun (WGS) entry which is preliminary data.</text>
</comment>
<reference evidence="9" key="1">
    <citation type="journal article" date="2014" name="Nucleic Acids Res.">
        <title>The evolutionary dynamics of variant antigen genes in Babesia reveal a history of genomic innovation underlying host-parasite interaction.</title>
        <authorList>
            <person name="Jackson A.P."/>
            <person name="Otto T.D."/>
            <person name="Darby A."/>
            <person name="Ramaprasad A."/>
            <person name="Xia D."/>
            <person name="Echaide I.E."/>
            <person name="Farber M."/>
            <person name="Gahlot S."/>
            <person name="Gamble J."/>
            <person name="Gupta D."/>
            <person name="Gupta Y."/>
            <person name="Jackson L."/>
            <person name="Malandrin L."/>
            <person name="Malas T.B."/>
            <person name="Moussa E."/>
            <person name="Nair M."/>
            <person name="Reid A.J."/>
            <person name="Sanders M."/>
            <person name="Sharma J."/>
            <person name="Tracey A."/>
            <person name="Quail M.A."/>
            <person name="Weir W."/>
            <person name="Wastling J.M."/>
            <person name="Hall N."/>
            <person name="Willadsen P."/>
            <person name="Lingelbach K."/>
            <person name="Shiels B."/>
            <person name="Tait A."/>
            <person name="Berriman M."/>
            <person name="Allred D.R."/>
            <person name="Pain A."/>
        </authorList>
    </citation>
    <scope>NUCLEOTIDE SEQUENCE</scope>
    <source>
        <strain evidence="9">1802A</strain>
    </source>
</reference>
<name>A0AAD9LGW4_BABDI</name>
<evidence type="ECO:0000256" key="6">
    <source>
        <dbReference type="ARBA" id="ARBA00022845"/>
    </source>
</evidence>
<keyword evidence="7" id="KW-0648">Protein biosynthesis</keyword>
<sequence length="539" mass="59391">MSEVSNSLETLTLRPSERTDRDWYILAHGKTTQFYRFTPHSGDTSDRCTLLWEESNIAQCYTSNSGHQLCIYRSGSTVVEVIDISTRKSVISIALPHGSTLSGAVFSPKDSYLVIHSTWSEDNPNNLVIYKLNGTTAEVALSIPYPKSYIVKRYPLWTPCETYCVIRVDNSIILWKNDDFSLDGSLGKLQLADGVDATPLFPTSSIISLSSVNKKGICYLGIFLPNQKKFDSGIVKIYNIANLQTPVYDKLLNHTEEGDFFWNCNGSGVIVRTFTNNVKGLSSYYGGNGLYLVNLTKGNHRTLMDPSEGLAHDISWSKTSNGVLIVKGSMPSELDLYDGITGNKTLTFGRANRNTIRRDPFDRFMLSAGFGNSSGEIDIWDLKNNRKIAQSKSDCAVSCEFSPDGRFFVTATTVPRMRVNNCFKVFSYGGKLVKQVDFVELFSVKLLALDCSYTQRDPSPGACTMLPTVTKSVYRPPGSRGKESTVGITRVAMQNLQAMPVPRKSGPVLKGPPGADLSLLNAAAKIGKKKKAQLKNASV</sequence>
<dbReference type="PANTHER" id="PTHR13227:SF0">
    <property type="entry name" value="EUKARYOTIC TRANSLATION INITIATION FACTOR 2A"/>
    <property type="match status" value="1"/>
</dbReference>
<keyword evidence="4" id="KW-0853">WD repeat</keyword>
<dbReference type="GO" id="GO:0000049">
    <property type="term" value="F:tRNA binding"/>
    <property type="evidence" value="ECO:0007669"/>
    <property type="project" value="TreeGrafter"/>
</dbReference>
<reference evidence="9" key="2">
    <citation type="submission" date="2021-05" db="EMBL/GenBank/DDBJ databases">
        <authorList>
            <person name="Pain A."/>
        </authorList>
    </citation>
    <scope>NUCLEOTIDE SEQUENCE</scope>
    <source>
        <strain evidence="9">1802A</strain>
    </source>
</reference>
<evidence type="ECO:0000313" key="9">
    <source>
        <dbReference type="EMBL" id="KAK1935961.1"/>
    </source>
</evidence>
<dbReference type="PANTHER" id="PTHR13227">
    <property type="entry name" value="EUKARYOTIC TRANSLATION INITIATION FACTOR 2A"/>
    <property type="match status" value="1"/>
</dbReference>
<dbReference type="EMBL" id="JAHBMH010000044">
    <property type="protein sequence ID" value="KAK1935961.1"/>
    <property type="molecule type" value="Genomic_DNA"/>
</dbReference>
<dbReference type="GO" id="GO:0003743">
    <property type="term" value="F:translation initiation factor activity"/>
    <property type="evidence" value="ECO:0007669"/>
    <property type="project" value="UniProtKB-KW"/>
</dbReference>
<dbReference type="Pfam" id="PF08662">
    <property type="entry name" value="eIF2A"/>
    <property type="match status" value="1"/>
</dbReference>
<gene>
    <name evidence="9" type="ORF">X943_000613</name>
</gene>
<dbReference type="GO" id="GO:0043022">
    <property type="term" value="F:ribosome binding"/>
    <property type="evidence" value="ECO:0007669"/>
    <property type="project" value="TreeGrafter"/>
</dbReference>
<proteinExistence type="inferred from homology"/>